<dbReference type="HAMAP" id="MF_00140_B">
    <property type="entry name" value="Trp_tRNA_synth_B"/>
    <property type="match status" value="1"/>
</dbReference>
<dbReference type="FunFam" id="1.10.240.10:FF:000005">
    <property type="entry name" value="Tryptophan--tRNA ligase"/>
    <property type="match status" value="1"/>
</dbReference>
<feature type="binding site" evidence="8">
    <location>
        <position position="159"/>
    </location>
    <ligand>
        <name>L-tryptophan</name>
        <dbReference type="ChEBI" id="CHEBI:57912"/>
    </ligand>
</feature>
<dbReference type="Gene3D" id="3.40.50.620">
    <property type="entry name" value="HUPs"/>
    <property type="match status" value="1"/>
</dbReference>
<reference evidence="12" key="1">
    <citation type="submission" date="2014-02" db="EMBL/GenBank/DDBJ databases">
        <title>Complete genome sequence and comparative genomic analysis of the nitrogen-fixing bacterium Leptospirillum ferriphilum YSK.</title>
        <authorList>
            <person name="Guo X."/>
            <person name="Yin H."/>
            <person name="Liang Y."/>
            <person name="Hu Q."/>
            <person name="Ma L."/>
            <person name="Xiao Y."/>
            <person name="Zhang X."/>
            <person name="Qiu G."/>
            <person name="Liu X."/>
        </authorList>
    </citation>
    <scope>NUCLEOTIDE SEQUENCE [LARGE SCALE GENOMIC DNA]</scope>
    <source>
        <strain evidence="12">YSK</strain>
    </source>
</reference>
<dbReference type="SUPFAM" id="SSF52374">
    <property type="entry name" value="Nucleotidylyl transferase"/>
    <property type="match status" value="1"/>
</dbReference>
<dbReference type="GO" id="GO:0005524">
    <property type="term" value="F:ATP binding"/>
    <property type="evidence" value="ECO:0007669"/>
    <property type="project" value="UniProtKB-UniRule"/>
</dbReference>
<dbReference type="EMBL" id="CP007243">
    <property type="protein sequence ID" value="AIA30557.1"/>
    <property type="molecule type" value="Genomic_DNA"/>
</dbReference>
<evidence type="ECO:0000256" key="6">
    <source>
        <dbReference type="ARBA" id="ARBA00023146"/>
    </source>
</evidence>
<evidence type="ECO:0000256" key="5">
    <source>
        <dbReference type="ARBA" id="ARBA00022917"/>
    </source>
</evidence>
<feature type="binding site" evidence="8">
    <location>
        <begin position="40"/>
        <end position="41"/>
    </location>
    <ligand>
        <name>ATP</name>
        <dbReference type="ChEBI" id="CHEBI:30616"/>
    </ligand>
</feature>
<dbReference type="PANTHER" id="PTHR43766:SF1">
    <property type="entry name" value="TRYPTOPHAN--TRNA LIGASE, MITOCHONDRIAL"/>
    <property type="match status" value="1"/>
</dbReference>
<dbReference type="PRINTS" id="PR01039">
    <property type="entry name" value="TRNASYNTHTRP"/>
</dbReference>
<evidence type="ECO:0000256" key="10">
    <source>
        <dbReference type="SAM" id="MobiDB-lite"/>
    </source>
</evidence>
<comment type="function">
    <text evidence="8">Catalyzes the attachment of tryptophan to tRNA(Trp).</text>
</comment>
<comment type="subunit">
    <text evidence="8">Homodimer.</text>
</comment>
<feature type="binding site" evidence="8">
    <location>
        <position position="209"/>
    </location>
    <ligand>
        <name>ATP</name>
        <dbReference type="ChEBI" id="CHEBI:30616"/>
    </ligand>
</feature>
<dbReference type="InterPro" id="IPR002305">
    <property type="entry name" value="aa-tRNA-synth_Ic"/>
</dbReference>
<keyword evidence="6 8" id="KW-0030">Aminoacyl-tRNA synthetase</keyword>
<dbReference type="Proteomes" id="UP000027059">
    <property type="component" value="Chromosome"/>
</dbReference>
<comment type="catalytic activity">
    <reaction evidence="7 8">
        <text>tRNA(Trp) + L-tryptophan + ATP = L-tryptophyl-tRNA(Trp) + AMP + diphosphate + H(+)</text>
        <dbReference type="Rhea" id="RHEA:24080"/>
        <dbReference type="Rhea" id="RHEA-COMP:9671"/>
        <dbReference type="Rhea" id="RHEA-COMP:9705"/>
        <dbReference type="ChEBI" id="CHEBI:15378"/>
        <dbReference type="ChEBI" id="CHEBI:30616"/>
        <dbReference type="ChEBI" id="CHEBI:33019"/>
        <dbReference type="ChEBI" id="CHEBI:57912"/>
        <dbReference type="ChEBI" id="CHEBI:78442"/>
        <dbReference type="ChEBI" id="CHEBI:78535"/>
        <dbReference type="ChEBI" id="CHEBI:456215"/>
        <dbReference type="EC" id="6.1.1.2"/>
    </reaction>
</comment>
<dbReference type="InterPro" id="IPR002306">
    <property type="entry name" value="Trp-tRNA-ligase"/>
</dbReference>
<dbReference type="CDD" id="cd00806">
    <property type="entry name" value="TrpRS_core"/>
    <property type="match status" value="1"/>
</dbReference>
<keyword evidence="3 8" id="KW-0547">Nucleotide-binding</keyword>
<dbReference type="InterPro" id="IPR014729">
    <property type="entry name" value="Rossmann-like_a/b/a_fold"/>
</dbReference>
<dbReference type="PROSITE" id="PS00178">
    <property type="entry name" value="AA_TRNA_LIGASE_I"/>
    <property type="match status" value="1"/>
</dbReference>
<organism evidence="11 12">
    <name type="scientific">Leptospirillum ferriphilum YSK</name>
    <dbReference type="NCBI Taxonomy" id="1441628"/>
    <lineage>
        <taxon>Bacteria</taxon>
        <taxon>Pseudomonadati</taxon>
        <taxon>Nitrospirota</taxon>
        <taxon>Nitrospiria</taxon>
        <taxon>Nitrospirales</taxon>
        <taxon>Nitrospiraceae</taxon>
        <taxon>Leptospirillum</taxon>
    </lineage>
</organism>
<evidence type="ECO:0000256" key="4">
    <source>
        <dbReference type="ARBA" id="ARBA00022840"/>
    </source>
</evidence>
<dbReference type="HOGENOM" id="CLU_029244_0_0_0"/>
<sequence length="355" mass="40198">MPIEKDTLPENPAESNTEDKNVPVQRIVSGIQPSGRLHLGNYMGALKNWIALQDRYESFFFIADWHALTTNYEDTSPIRQNIREMLVDWLSLGLDPEKCTIFLQSDVLEHAELNLLLSMVTPVSWLERNPSYKDQQTQITGRDLSTFGFLGYPVLMSADILLYRADHVPVGLDQLPHLELAREIARRLRHFYGPVVPEPLPLLTPTPRLLGLDGRKMSKSYKNCIYVGDSSAEIWDKVRPMVTDPARVRRSDPGDPDKCPVFNLHQSFSPPETVQEVDKGCRTAGIGCIDCKKLLVGHIETILQPAREKRQEISARKGFLKDVLQEGGKTASGEARQTIREVRRAMRLPDEDLFA</sequence>
<accession>A0A059XZB2</accession>
<dbReference type="InterPro" id="IPR001412">
    <property type="entry name" value="aa-tRNA-synth_I_CS"/>
</dbReference>
<keyword evidence="8" id="KW-0963">Cytoplasm</keyword>
<dbReference type="NCBIfam" id="TIGR00233">
    <property type="entry name" value="trpS"/>
    <property type="match status" value="1"/>
</dbReference>
<dbReference type="PANTHER" id="PTHR43766">
    <property type="entry name" value="TRYPTOPHAN--TRNA LIGASE, MITOCHONDRIAL"/>
    <property type="match status" value="1"/>
</dbReference>
<dbReference type="Gene3D" id="1.10.240.10">
    <property type="entry name" value="Tyrosyl-Transfer RNA Synthetase"/>
    <property type="match status" value="1"/>
</dbReference>
<keyword evidence="12" id="KW-1185">Reference proteome</keyword>
<feature type="binding site" evidence="8">
    <location>
        <begin position="216"/>
        <end position="220"/>
    </location>
    <ligand>
        <name>ATP</name>
        <dbReference type="ChEBI" id="CHEBI:30616"/>
    </ligand>
</feature>
<evidence type="ECO:0000256" key="7">
    <source>
        <dbReference type="ARBA" id="ARBA00049929"/>
    </source>
</evidence>
<evidence type="ECO:0000313" key="11">
    <source>
        <dbReference type="EMBL" id="AIA30557.1"/>
    </source>
</evidence>
<keyword evidence="4 8" id="KW-0067">ATP-binding</keyword>
<feature type="short sequence motif" description="'HIGH' region" evidence="8">
    <location>
        <begin position="33"/>
        <end position="41"/>
    </location>
</feature>
<evidence type="ECO:0000256" key="8">
    <source>
        <dbReference type="HAMAP-Rule" id="MF_00140"/>
    </source>
</evidence>
<dbReference type="InterPro" id="IPR024109">
    <property type="entry name" value="Trp-tRNA-ligase_bac-type"/>
</dbReference>
<evidence type="ECO:0000256" key="1">
    <source>
        <dbReference type="ARBA" id="ARBA00005594"/>
    </source>
</evidence>
<keyword evidence="2 8" id="KW-0436">Ligase</keyword>
<name>A0A059XZB2_9BACT</name>
<feature type="binding site" evidence="8">
    <location>
        <begin position="32"/>
        <end position="34"/>
    </location>
    <ligand>
        <name>ATP</name>
        <dbReference type="ChEBI" id="CHEBI:30616"/>
    </ligand>
</feature>
<dbReference type="GO" id="GO:0006436">
    <property type="term" value="P:tryptophanyl-tRNA aminoacylation"/>
    <property type="evidence" value="ECO:0007669"/>
    <property type="project" value="UniProtKB-UniRule"/>
</dbReference>
<gene>
    <name evidence="8" type="primary">trpS</name>
    <name evidence="11" type="ORF">Y981_06640</name>
</gene>
<evidence type="ECO:0000256" key="9">
    <source>
        <dbReference type="RuleBase" id="RU363036"/>
    </source>
</evidence>
<dbReference type="OrthoDB" id="9801042at2"/>
<comment type="similarity">
    <text evidence="1 8 9">Belongs to the class-I aminoacyl-tRNA synthetase family.</text>
</comment>
<dbReference type="GO" id="GO:0004830">
    <property type="term" value="F:tryptophan-tRNA ligase activity"/>
    <property type="evidence" value="ECO:0007669"/>
    <property type="project" value="UniProtKB-UniRule"/>
</dbReference>
<dbReference type="InterPro" id="IPR050203">
    <property type="entry name" value="Trp-tRNA_synthetase"/>
</dbReference>
<feature type="binding site" evidence="8">
    <location>
        <begin position="171"/>
        <end position="173"/>
    </location>
    <ligand>
        <name>ATP</name>
        <dbReference type="ChEBI" id="CHEBI:30616"/>
    </ligand>
</feature>
<dbReference type="KEGG" id="lfp:Y981_06640"/>
<reference evidence="11 12" key="2">
    <citation type="journal article" date="2015" name="Biomed. Res. Int.">
        <title>Effects of Arsenite Resistance on the Growth and Functional Gene Expression of Leptospirillum ferriphilum and Acidithiobacillus thiooxidans in Pure Culture and Coculture.</title>
        <authorList>
            <person name="Jiang H."/>
            <person name="Liang Y."/>
            <person name="Yin H."/>
            <person name="Xiao Y."/>
            <person name="Guo X."/>
            <person name="Xu Y."/>
            <person name="Hu Q."/>
            <person name="Liu H."/>
            <person name="Liu X."/>
        </authorList>
    </citation>
    <scope>NUCLEOTIDE SEQUENCE [LARGE SCALE GENOMIC DNA]</scope>
    <source>
        <strain evidence="11 12">YSK</strain>
    </source>
</reference>
<dbReference type="EC" id="6.1.1.2" evidence="8"/>
<dbReference type="AlphaFoldDB" id="A0A059XZB2"/>
<dbReference type="Pfam" id="PF00579">
    <property type="entry name" value="tRNA-synt_1b"/>
    <property type="match status" value="1"/>
</dbReference>
<evidence type="ECO:0000256" key="2">
    <source>
        <dbReference type="ARBA" id="ARBA00022598"/>
    </source>
</evidence>
<dbReference type="GO" id="GO:0005829">
    <property type="term" value="C:cytosol"/>
    <property type="evidence" value="ECO:0007669"/>
    <property type="project" value="TreeGrafter"/>
</dbReference>
<evidence type="ECO:0000313" key="12">
    <source>
        <dbReference type="Proteomes" id="UP000027059"/>
    </source>
</evidence>
<proteinExistence type="inferred from homology"/>
<dbReference type="RefSeq" id="WP_148302418.1">
    <property type="nucleotide sequence ID" value="NZ_CP007243.1"/>
</dbReference>
<keyword evidence="5 8" id="KW-0648">Protein biosynthesis</keyword>
<comment type="subcellular location">
    <subcellularLocation>
        <location evidence="8">Cytoplasm</location>
    </subcellularLocation>
</comment>
<protein>
    <recommendedName>
        <fullName evidence="8">Tryptophan--tRNA ligase</fullName>
        <ecNumber evidence="8">6.1.1.2</ecNumber>
    </recommendedName>
    <alternativeName>
        <fullName evidence="8">Tryptophanyl-tRNA synthetase</fullName>
        <shortName evidence="8">TrpRS</shortName>
    </alternativeName>
</protein>
<evidence type="ECO:0000256" key="3">
    <source>
        <dbReference type="ARBA" id="ARBA00022741"/>
    </source>
</evidence>
<feature type="short sequence motif" description="'KMSKS' region" evidence="8">
    <location>
        <begin position="216"/>
        <end position="220"/>
    </location>
</feature>
<feature type="region of interest" description="Disordered" evidence="10">
    <location>
        <begin position="1"/>
        <end position="23"/>
    </location>
</feature>